<evidence type="ECO:0000256" key="6">
    <source>
        <dbReference type="ARBA" id="ARBA00023067"/>
    </source>
</evidence>
<dbReference type="InterPro" id="IPR027165">
    <property type="entry name" value="CND3"/>
</dbReference>
<feature type="compositionally biased region" description="Low complexity" evidence="8">
    <location>
        <begin position="1031"/>
        <end position="1041"/>
    </location>
</feature>
<feature type="region of interest" description="Disordered" evidence="8">
    <location>
        <begin position="514"/>
        <end position="560"/>
    </location>
</feature>
<evidence type="ECO:0000256" key="3">
    <source>
        <dbReference type="ARBA" id="ARBA00022454"/>
    </source>
</evidence>
<dbReference type="OrthoDB" id="27187at2759"/>
<dbReference type="GO" id="GO:0051301">
    <property type="term" value="P:cell division"/>
    <property type="evidence" value="ECO:0007669"/>
    <property type="project" value="UniProtKB-KW"/>
</dbReference>
<feature type="region of interest" description="Disordered" evidence="8">
    <location>
        <begin position="941"/>
        <end position="1082"/>
    </location>
</feature>
<keyword evidence="6" id="KW-0226">DNA condensation</keyword>
<evidence type="ECO:0000259" key="9">
    <source>
        <dbReference type="Pfam" id="PF12719"/>
    </source>
</evidence>
<dbReference type="STRING" id="1684307.A0A316UFR6"/>
<keyword evidence="4" id="KW-0132">Cell division</keyword>
<dbReference type="Gene3D" id="1.25.10.10">
    <property type="entry name" value="Leucine-rich Repeat Variant"/>
    <property type="match status" value="2"/>
</dbReference>
<dbReference type="PANTHER" id="PTHR14418">
    <property type="entry name" value="CONDENSIN COMPLEX SUBUNIT 3-RELATED"/>
    <property type="match status" value="1"/>
</dbReference>
<dbReference type="SUPFAM" id="SSF48371">
    <property type="entry name" value="ARM repeat"/>
    <property type="match status" value="1"/>
</dbReference>
<gene>
    <name evidence="10" type="ORF">BCV69DRAFT_279970</name>
</gene>
<comment type="subcellular location">
    <subcellularLocation>
        <location evidence="1">Chromosome</location>
    </subcellularLocation>
</comment>
<feature type="compositionally biased region" description="Acidic residues" evidence="8">
    <location>
        <begin position="514"/>
        <end position="533"/>
    </location>
</feature>
<proteinExistence type="inferred from homology"/>
<keyword evidence="11" id="KW-1185">Reference proteome</keyword>
<accession>A0A316UFR6</accession>
<dbReference type="Pfam" id="PF12719">
    <property type="entry name" value="Cnd3"/>
    <property type="match status" value="1"/>
</dbReference>
<feature type="domain" description="Nuclear condensin complex subunit 3 C-terminal" evidence="9">
    <location>
        <begin position="568"/>
        <end position="850"/>
    </location>
</feature>
<dbReference type="Proteomes" id="UP000245942">
    <property type="component" value="Unassembled WGS sequence"/>
</dbReference>
<feature type="compositionally biased region" description="Low complexity" evidence="8">
    <location>
        <begin position="951"/>
        <end position="987"/>
    </location>
</feature>
<dbReference type="PANTHER" id="PTHR14418:SF5">
    <property type="entry name" value="CONDENSIN COMPLEX SUBUNIT 3"/>
    <property type="match status" value="1"/>
</dbReference>
<sequence>MPSTAPSLASLTSTIPGFFQEAQHSVANHRKNAVALHRIHSQCASVTEETIKGTKLTGEKAFNTTFLECLNRILPIKKGVVQADRTLKFVTAYVSYAQASFRVAARKEAGRDLDQAEEDEDDTAATRFVTILLKHVVKGFTAKNKNVRVRCCQTVAVLVNGLEAIDDDLYQMLLNALLLRIRDKEAPVRVHAIVALAKLQSGEEELEDEDEDEDDDGYASSSKSILQHLVNTARLDPNAEVRRAALFNLPINYVTLPYILERLRDIDATNRRCVYVGSLNGGPTQKGPLAELSSEQSHQVIKTGLGEREETVFKACKKLINAWTDKDGGEAIKLLDRFDGLTYPESTMSALKSAFETRPGLLDTVTLDDTFWANLTPNTALLARTVVEYLKSQGRLGEARLEELMPLVMALAFRMQAVWSGLIQLLTDRADEEDAEDMAASQASILDSLLHLALNSDYGDEIGRRKMFTLIREIISHPALPRALIEPCTDVLLKLSAGQRDFVRIVVEIVQELGDEDEDEEEENGEDDDEAEVEGLTRGPVPRRRKSVDGETPEVTAERRAASDGRRLLLVRAMLERMASNLHENTAIHGLIPQLIAPAVRSKDGHVREQGLFCLGLCCLLDAKLALDTFPLFLDQIQRAEGSIKLRATQVVFDCMLVHGIRYLCSRQAEAVGGGPEAEALAYSQIIGFLLGLLEDDDEAIQAVAAEGMAKLMLAGMVDDDEALRSLVLVYMSPESISNQEMRQCLSYFLPVYCFSSSTNQRKLQRVLVPVLQVLTEVYYEVGHEREMTTPIQVGSQLIDWTDPSKVVNLAAKDRSLHFDVAIDLLQALFSLEAKEERKTVVQLLHKLTLPDVEHLDAARGKTLFLLCAKLKEVSPFEDTTTRNSFVKFEATCATKYSAYASAAREADLETDLDLEKLREFFESCELSLAIDEGDFARASVAPEDAEERSAPSSSRARSSATTAARKPRGKAAAAAPSSRGSAASGRGKTKASAPAKGRKGRKRPTTSEEEDEGEEEEEDEDEDEEEEEVVSVSNRRSAVRGANNKRSAPRSVSRDIEDEDDASTEASTAGGAESSEDELGL</sequence>
<dbReference type="InterPro" id="IPR016024">
    <property type="entry name" value="ARM-type_fold"/>
</dbReference>
<evidence type="ECO:0000313" key="11">
    <source>
        <dbReference type="Proteomes" id="UP000245942"/>
    </source>
</evidence>
<evidence type="ECO:0000256" key="4">
    <source>
        <dbReference type="ARBA" id="ARBA00022618"/>
    </source>
</evidence>
<protein>
    <submittedName>
        <fullName evidence="10">ARM repeat-containing protein</fullName>
    </submittedName>
</protein>
<reference evidence="10 11" key="1">
    <citation type="journal article" date="2018" name="Mol. Biol. Evol.">
        <title>Broad Genomic Sampling Reveals a Smut Pathogenic Ancestry of the Fungal Clade Ustilaginomycotina.</title>
        <authorList>
            <person name="Kijpornyongpan T."/>
            <person name="Mondo S.J."/>
            <person name="Barry K."/>
            <person name="Sandor L."/>
            <person name="Lee J."/>
            <person name="Lipzen A."/>
            <person name="Pangilinan J."/>
            <person name="LaButti K."/>
            <person name="Hainaut M."/>
            <person name="Henrissat B."/>
            <person name="Grigoriev I.V."/>
            <person name="Spatafora J.W."/>
            <person name="Aime M.C."/>
        </authorList>
    </citation>
    <scope>NUCLEOTIDE SEQUENCE [LARGE SCALE GENOMIC DNA]</scope>
    <source>
        <strain evidence="10 11">MCA 4718</strain>
    </source>
</reference>
<dbReference type="GO" id="GO:0007076">
    <property type="term" value="P:mitotic chromosome condensation"/>
    <property type="evidence" value="ECO:0007669"/>
    <property type="project" value="InterPro"/>
</dbReference>
<dbReference type="EMBL" id="KZ819321">
    <property type="protein sequence ID" value="PWN24070.1"/>
    <property type="molecule type" value="Genomic_DNA"/>
</dbReference>
<dbReference type="AlphaFoldDB" id="A0A316UFR6"/>
<evidence type="ECO:0000256" key="5">
    <source>
        <dbReference type="ARBA" id="ARBA00022776"/>
    </source>
</evidence>
<evidence type="ECO:0000256" key="2">
    <source>
        <dbReference type="ARBA" id="ARBA00006533"/>
    </source>
</evidence>
<dbReference type="InterPro" id="IPR025977">
    <property type="entry name" value="Cnd3_C"/>
</dbReference>
<dbReference type="GO" id="GO:0000793">
    <property type="term" value="C:condensed chromosome"/>
    <property type="evidence" value="ECO:0007669"/>
    <property type="project" value="TreeGrafter"/>
</dbReference>
<evidence type="ECO:0000256" key="1">
    <source>
        <dbReference type="ARBA" id="ARBA00004286"/>
    </source>
</evidence>
<dbReference type="RefSeq" id="XP_025351230.1">
    <property type="nucleotide sequence ID" value="XM_025491438.1"/>
</dbReference>
<dbReference type="InterPro" id="IPR011989">
    <property type="entry name" value="ARM-like"/>
</dbReference>
<feature type="compositionally biased region" description="Acidic residues" evidence="8">
    <location>
        <begin position="1008"/>
        <end position="1030"/>
    </location>
</feature>
<keyword evidence="5" id="KW-0498">Mitosis</keyword>
<evidence type="ECO:0000313" key="10">
    <source>
        <dbReference type="EMBL" id="PWN24070.1"/>
    </source>
</evidence>
<keyword evidence="7" id="KW-0131">Cell cycle</keyword>
<dbReference type="GO" id="GO:0000796">
    <property type="term" value="C:condensin complex"/>
    <property type="evidence" value="ECO:0007669"/>
    <property type="project" value="InterPro"/>
</dbReference>
<evidence type="ECO:0000256" key="7">
    <source>
        <dbReference type="ARBA" id="ARBA00023306"/>
    </source>
</evidence>
<dbReference type="GeneID" id="37013172"/>
<organism evidence="10 11">
    <name type="scientific">Pseudomicrostroma glucosiphilum</name>
    <dbReference type="NCBI Taxonomy" id="1684307"/>
    <lineage>
        <taxon>Eukaryota</taxon>
        <taxon>Fungi</taxon>
        <taxon>Dikarya</taxon>
        <taxon>Basidiomycota</taxon>
        <taxon>Ustilaginomycotina</taxon>
        <taxon>Exobasidiomycetes</taxon>
        <taxon>Microstromatales</taxon>
        <taxon>Microstromatales incertae sedis</taxon>
        <taxon>Pseudomicrostroma</taxon>
    </lineage>
</organism>
<keyword evidence="3" id="KW-0158">Chromosome</keyword>
<evidence type="ECO:0000256" key="8">
    <source>
        <dbReference type="SAM" id="MobiDB-lite"/>
    </source>
</evidence>
<comment type="similarity">
    <text evidence="2">Belongs to the CND3 (condensin subunit 3) family.</text>
</comment>
<name>A0A316UFR6_9BASI</name>